<keyword evidence="4" id="KW-0472">Membrane</keyword>
<comment type="caution">
    <text evidence="6">The sequence shown here is derived from an EMBL/GenBank/DDBJ whole genome shotgun (WGS) entry which is preliminary data.</text>
</comment>
<evidence type="ECO:0000256" key="2">
    <source>
        <dbReference type="ARBA" id="ARBA00023326"/>
    </source>
</evidence>
<sequence length="2028" mass="214527">MKGRSQERRAGRSSAQRTRREQFRTNLLDSAKRRWGALVTVLVCAGLVVTAVVLPGYPITDLDLDDGQIFAVNNEAGLAGPLNYEIDSLAASIPMPDNDVEVIQEGSTILLRSRQSNILQRIDPGRNNLGSPTLLPANSEAQLGNGTVVVTSPTNGRLWARPVDQLLGTDLSKTQADLDLDIGGLGTVSPTGDVVGLSVERNRLIRVVGEGEERELAVTELPLPLSEPHDVQLSIVGDRAVVLDRRAQRVWAEGTSDFVDVPGGDQAQLQKPSAASVQLPSGGRANAVLATPAGLFGVADDELVELAPGGGAPVPPVVQGECAYGAFGNSYGFSCAGAPRNGQIPEYAGGELDFQVNRDVVALNDSSDGNIWLVDKGMRLVNNWQTVAPSKPGEGTEEDPNVTEDVEPDRTQPNRAPVAEDDTLAVRAGRTTTIPVLDNDSDPDGDIITVLEPETLGGGAQLATLRGGTALQITVPENAGGTLNFSYRISDGRGGEDSAQVTLQILPADQAASNQAPVQRKRTPVVLPLGGTESTRVLLDWRDPDGDDLVLVSARAPFNDEVSFTPDGVLTFTDVGLNPGRKEVEVVVSDGRTETQGVVVIDARDDGVIPPTAHGDYVETTTGQAVEIEPLANDLGNNLFLSWVDREVPNTLVEPNFTTGTVRFTGQAAGTYYLGYRVSNGPTAFGLIRVDVRDPAEDNRPPVAARDVGLLPAGGSVLVDPLMNDEDPDNDVLVLQSVEANPNLQVEMIQRRLLRISAINTPRDPVSLSYTVSDGAHVVEGTIVIIPSPTGAETRPIAVRDEVTVRAGDAVTVDVLKNDYSPAGLDLTLDNELVENPGNAWVDGDNVRFIAPSQAGQYTALYQVRDSQGQVASAQVLLSVVSSDAENLAPQPEEVTGRVLAGTTTKVLIPLQGLDPNGDSVRLLGIDSGPRLGRIVSVGEEWLEYEAYPGSRGTDTFTYAVTDGFGATGVGTIRIGVVPQGEMNSPPTAVDDEIRAKPGRLVRVPVLANDFDPDGDQFGFHGEPDFPVEATVNQDMLEFQMPEEPGTALGVYGITDNRGARTSGQVIMVSDPDAPELPVVTRDDMVAPADVVGLGKVNVPVLANDFDPDGDIGKARVSVPEQPGVPPEEQAVADGQHVQVVIGAQMRMVRYQVTDESGEISYGMITVPGRADAVPAIRPDAPELRVVAGDNLDVDIRQHIVGTEARPVILTTEDRMWASNGSIAPLNPTVVRFRAPDTYAGPASITVEVTDGRNISDVEGRRTVLSLPVTVEPKPEELGGGGSDQRINQAPIAPSVTLNVGAGEAAETIDLTDTVTDPDGDGLTFTAATGDVPEGLAVRVEGSKISAQAEITAVPGTSTTFRGKVSDGRGGEADTVIQIVVLPSSKPLPRALDDVSDAIQGQTLPVGVLGNDVNPFDIPLEVIGAVVESPSGSGTARVVDGQIVEVTPNDDFVGTMVVRYTIQDATKSPDRRAEARIRLTVKGRPGKPGVVRLEQIGDGRLDVTFTAPSDNGMPISNYILRGSGGGRNIEQSCATTTCTITELTNDVPYTFTVAAVNGVGEGPESERSAEMRPDVRPDKPEAPVLEFGDQQLTVNWKEPGNRGSAIRQYRLQIQGPDGTEVRDVNDPNARSYVWTGLENGSSYTVTVQAYNNAPDPSDFSDPSAPEVPAGPPGAPTGIQASDSGSPLGERIKVSWTAPKFVNGDQIRNYEVYANGQLVAEPTGTEAEIDRLTNGTQYTIEVVARNKSPQGSPRAAASQRVVPFGEPEQVEAPRASGGDQRVVVEWKEPATRGKEVTEYRVSLGDGLTQTVSGGQTRAVFTNVQNGRRYTARVQACSANKCAPVSDESNFWKPFGKPSISAERLLNGNHDGVVLKVTTNGGRAKVTGPGLPAEGRIFDGNGTVDIQSAGVQPGALMRYEAVTLDPNHGELESNQRAATELRAFGEPEMTVAKDGTNGVKVTLKNVPRTAMYCWVAGGGNDRHQIGLTDGAGNGVLNQTMEPGDKKQIACAPDSKGPATLRPDPEEYTQP</sequence>
<organism evidence="6 7">
    <name type="scientific">Parenemella sanctibonifatiensis</name>
    <dbReference type="NCBI Taxonomy" id="2016505"/>
    <lineage>
        <taxon>Bacteria</taxon>
        <taxon>Bacillati</taxon>
        <taxon>Actinomycetota</taxon>
        <taxon>Actinomycetes</taxon>
        <taxon>Propionibacteriales</taxon>
        <taxon>Propionibacteriaceae</taxon>
        <taxon>Parenemella</taxon>
    </lineage>
</organism>
<dbReference type="RefSeq" id="WP_094455842.1">
    <property type="nucleotide sequence ID" value="NZ_NMVJ01000011.1"/>
</dbReference>
<dbReference type="Proteomes" id="UP000216300">
    <property type="component" value="Unassembled WGS sequence"/>
</dbReference>
<evidence type="ECO:0000259" key="5">
    <source>
        <dbReference type="PROSITE" id="PS50853"/>
    </source>
</evidence>
<dbReference type="SMART" id="SM00060">
    <property type="entry name" value="FN3"/>
    <property type="match status" value="5"/>
</dbReference>
<feature type="region of interest" description="Disordered" evidence="3">
    <location>
        <begin position="1"/>
        <end position="21"/>
    </location>
</feature>
<feature type="compositionally biased region" description="Acidic residues" evidence="3">
    <location>
        <begin position="395"/>
        <end position="407"/>
    </location>
</feature>
<feature type="domain" description="Fibronectin type-III" evidence="5">
    <location>
        <begin position="1765"/>
        <end position="1854"/>
    </location>
</feature>
<gene>
    <name evidence="6" type="ORF">CGZ91_13100</name>
</gene>
<dbReference type="PROSITE" id="PS50853">
    <property type="entry name" value="FN3"/>
    <property type="match status" value="4"/>
</dbReference>
<dbReference type="Gene3D" id="2.60.40.10">
    <property type="entry name" value="Immunoglobulins"/>
    <property type="match status" value="4"/>
</dbReference>
<dbReference type="InterPro" id="IPR050713">
    <property type="entry name" value="RTP_Phos/Ushers"/>
</dbReference>
<keyword evidence="2" id="KW-0119">Carbohydrate metabolism</keyword>
<dbReference type="EMBL" id="NMVJ01000011">
    <property type="protein sequence ID" value="OYN88546.1"/>
    <property type="molecule type" value="Genomic_DNA"/>
</dbReference>
<feature type="domain" description="Fibronectin type-III" evidence="5">
    <location>
        <begin position="1487"/>
        <end position="1575"/>
    </location>
</feature>
<dbReference type="NCBIfam" id="NF012211">
    <property type="entry name" value="tand_rpt_95"/>
    <property type="match status" value="1"/>
</dbReference>
<evidence type="ECO:0000256" key="3">
    <source>
        <dbReference type="SAM" id="MobiDB-lite"/>
    </source>
</evidence>
<dbReference type="InterPro" id="IPR003961">
    <property type="entry name" value="FN3_dom"/>
</dbReference>
<dbReference type="PANTHER" id="PTHR46957">
    <property type="entry name" value="CYTOKINE RECEPTOR"/>
    <property type="match status" value="1"/>
</dbReference>
<feature type="domain" description="Fibronectin type-III" evidence="5">
    <location>
        <begin position="1576"/>
        <end position="1672"/>
    </location>
</feature>
<reference evidence="6 7" key="1">
    <citation type="submission" date="2017-07" db="EMBL/GenBank/DDBJ databases">
        <title>Draft whole genome sequences of clinical Proprionibacteriaceae strains.</title>
        <authorList>
            <person name="Bernier A.-M."/>
            <person name="Bernard K."/>
            <person name="Domingo M.-C."/>
        </authorList>
    </citation>
    <scope>NUCLEOTIDE SEQUENCE [LARGE SCALE GENOMIC DNA]</scope>
    <source>
        <strain evidence="6 7">NML 150081</strain>
    </source>
</reference>
<dbReference type="SUPFAM" id="SSF49265">
    <property type="entry name" value="Fibronectin type III"/>
    <property type="match status" value="2"/>
</dbReference>
<keyword evidence="1" id="KW-0378">Hydrolase</keyword>
<feature type="region of interest" description="Disordered" evidence="3">
    <location>
        <begin position="1998"/>
        <end position="2028"/>
    </location>
</feature>
<feature type="compositionally biased region" description="Basic and acidic residues" evidence="3">
    <location>
        <begin position="1"/>
        <end position="10"/>
    </location>
</feature>
<dbReference type="InterPro" id="IPR013783">
    <property type="entry name" value="Ig-like_fold"/>
</dbReference>
<evidence type="ECO:0000313" key="7">
    <source>
        <dbReference type="Proteomes" id="UP000216300"/>
    </source>
</evidence>
<evidence type="ECO:0000256" key="1">
    <source>
        <dbReference type="ARBA" id="ARBA00023295"/>
    </source>
</evidence>
<dbReference type="OrthoDB" id="5241356at2"/>
<evidence type="ECO:0000256" key="4">
    <source>
        <dbReference type="SAM" id="Phobius"/>
    </source>
</evidence>
<dbReference type="GO" id="GO:0000272">
    <property type="term" value="P:polysaccharide catabolic process"/>
    <property type="evidence" value="ECO:0007669"/>
    <property type="project" value="UniProtKB-KW"/>
</dbReference>
<dbReference type="GO" id="GO:0016020">
    <property type="term" value="C:membrane"/>
    <property type="evidence" value="ECO:0007669"/>
    <property type="project" value="UniProtKB-SubCell"/>
</dbReference>
<proteinExistence type="predicted"/>
<feature type="region of interest" description="Disordered" evidence="3">
    <location>
        <begin position="1560"/>
        <end position="1581"/>
    </location>
</feature>
<dbReference type="InterPro" id="IPR036116">
    <property type="entry name" value="FN3_sf"/>
</dbReference>
<dbReference type="GO" id="GO:0016798">
    <property type="term" value="F:hydrolase activity, acting on glycosyl bonds"/>
    <property type="evidence" value="ECO:0007669"/>
    <property type="project" value="UniProtKB-KW"/>
</dbReference>
<feature type="region of interest" description="Disordered" evidence="3">
    <location>
        <begin position="1651"/>
        <end position="1687"/>
    </location>
</feature>
<feature type="transmembrane region" description="Helical" evidence="4">
    <location>
        <begin position="35"/>
        <end position="57"/>
    </location>
</feature>
<name>A0A255EAK6_9ACTN</name>
<dbReference type="CDD" id="cd00063">
    <property type="entry name" value="FN3"/>
    <property type="match status" value="4"/>
</dbReference>
<keyword evidence="7" id="KW-1185">Reference proteome</keyword>
<keyword evidence="4" id="KW-0812">Transmembrane</keyword>
<feature type="compositionally biased region" description="Low complexity" evidence="3">
    <location>
        <begin position="1654"/>
        <end position="1667"/>
    </location>
</feature>
<dbReference type="PANTHER" id="PTHR46957:SF3">
    <property type="entry name" value="CYTOKINE RECEPTOR"/>
    <property type="match status" value="1"/>
</dbReference>
<dbReference type="Pfam" id="PF17963">
    <property type="entry name" value="Big_9"/>
    <property type="match status" value="7"/>
</dbReference>
<feature type="domain" description="Fibronectin type-III" evidence="5">
    <location>
        <begin position="1674"/>
        <end position="1763"/>
    </location>
</feature>
<accession>A0A255EAK6</accession>
<feature type="compositionally biased region" description="Basic and acidic residues" evidence="3">
    <location>
        <begin position="1564"/>
        <end position="1581"/>
    </location>
</feature>
<keyword evidence="4" id="KW-1133">Transmembrane helix</keyword>
<keyword evidence="2" id="KW-0624">Polysaccharide degradation</keyword>
<feature type="region of interest" description="Disordered" evidence="3">
    <location>
        <begin position="386"/>
        <end position="418"/>
    </location>
</feature>
<dbReference type="Pfam" id="PF00041">
    <property type="entry name" value="fn3"/>
    <property type="match status" value="4"/>
</dbReference>
<evidence type="ECO:0000313" key="6">
    <source>
        <dbReference type="EMBL" id="OYN88546.1"/>
    </source>
</evidence>
<keyword evidence="1" id="KW-0326">Glycosidase</keyword>
<protein>
    <recommendedName>
        <fullName evidence="5">Fibronectin type-III domain-containing protein</fullName>
    </recommendedName>
</protein>